<dbReference type="EMBL" id="JBHUEA010000002">
    <property type="protein sequence ID" value="MFD1720329.1"/>
    <property type="molecule type" value="Genomic_DNA"/>
</dbReference>
<organism evidence="1 2">
    <name type="scientific">Amnibacterium endophyticum</name>
    <dbReference type="NCBI Taxonomy" id="2109337"/>
    <lineage>
        <taxon>Bacteria</taxon>
        <taxon>Bacillati</taxon>
        <taxon>Actinomycetota</taxon>
        <taxon>Actinomycetes</taxon>
        <taxon>Micrococcales</taxon>
        <taxon>Microbacteriaceae</taxon>
        <taxon>Amnibacterium</taxon>
    </lineage>
</organism>
<keyword evidence="2" id="KW-1185">Reference proteome</keyword>
<evidence type="ECO:0008006" key="3">
    <source>
        <dbReference type="Google" id="ProtNLM"/>
    </source>
</evidence>
<dbReference type="Proteomes" id="UP001597347">
    <property type="component" value="Unassembled WGS sequence"/>
</dbReference>
<proteinExistence type="predicted"/>
<evidence type="ECO:0000313" key="2">
    <source>
        <dbReference type="Proteomes" id="UP001597347"/>
    </source>
</evidence>
<accession>A0ABW4LEC3</accession>
<comment type="caution">
    <text evidence="1">The sequence shown here is derived from an EMBL/GenBank/DDBJ whole genome shotgun (WGS) entry which is preliminary data.</text>
</comment>
<protein>
    <recommendedName>
        <fullName evidence="3">Porin</fullName>
    </recommendedName>
</protein>
<sequence length="178" mass="19874">MSSSRVYRVATALVTTWLRLCVRGVDSRHAAERTTAVQFELWERAFVADQRWRPTGAAVGLVLRAAAGVSRDLSWRKAVRSGFSPALFPPVPLLGPGSRQRFWVPMLGGHVFDQTNGMAEAEEGAPLLRRQRVSVPMRTRYVFDQTNGVLASEEAVSHQRPGDAARSARTVLRLRTWF</sequence>
<reference evidence="2" key="1">
    <citation type="journal article" date="2019" name="Int. J. Syst. Evol. Microbiol.">
        <title>The Global Catalogue of Microorganisms (GCM) 10K type strain sequencing project: providing services to taxonomists for standard genome sequencing and annotation.</title>
        <authorList>
            <consortium name="The Broad Institute Genomics Platform"/>
            <consortium name="The Broad Institute Genome Sequencing Center for Infectious Disease"/>
            <person name="Wu L."/>
            <person name="Ma J."/>
        </authorList>
    </citation>
    <scope>NUCLEOTIDE SEQUENCE [LARGE SCALE GENOMIC DNA]</scope>
    <source>
        <strain evidence="2">CGMCC 1.12471</strain>
    </source>
</reference>
<name>A0ABW4LEC3_9MICO</name>
<dbReference type="RefSeq" id="WP_377931538.1">
    <property type="nucleotide sequence ID" value="NZ_JBHUEA010000002.1"/>
</dbReference>
<gene>
    <name evidence="1" type="ORF">ACFSBI_02105</name>
</gene>
<evidence type="ECO:0000313" key="1">
    <source>
        <dbReference type="EMBL" id="MFD1720329.1"/>
    </source>
</evidence>